<feature type="domain" description="Peptidase C1A papain C-terminal" evidence="2">
    <location>
        <begin position="37"/>
        <end position="275"/>
    </location>
</feature>
<keyword evidence="3" id="KW-0378">Hydrolase</keyword>
<evidence type="ECO:0000256" key="1">
    <source>
        <dbReference type="ARBA" id="ARBA00008455"/>
    </source>
</evidence>
<gene>
    <name evidence="3" type="ORF">Bdt_1410</name>
</gene>
<dbReference type="STRING" id="1069642.Bdt_1410"/>
<proteinExistence type="inferred from homology"/>
<accession>K7YTZ3</accession>
<dbReference type="Proteomes" id="UP000010074">
    <property type="component" value="Chromosome"/>
</dbReference>
<dbReference type="Gene3D" id="3.90.70.10">
    <property type="entry name" value="Cysteine proteinases"/>
    <property type="match status" value="1"/>
</dbReference>
<dbReference type="PATRIC" id="fig|1069642.3.peg.1391"/>
<comment type="similarity">
    <text evidence="1">Belongs to the peptidase C1 family.</text>
</comment>
<dbReference type="InterPro" id="IPR000668">
    <property type="entry name" value="Peptidase_C1A_C"/>
</dbReference>
<dbReference type="SMART" id="SM00645">
    <property type="entry name" value="Pept_C1"/>
    <property type="match status" value="1"/>
</dbReference>
<keyword evidence="3" id="KW-0645">Protease</keyword>
<reference evidence="3 4" key="1">
    <citation type="journal article" date="2012" name="BMC Genomics">
        <title>Genome analysis of a simultaneously predatory and prey-independent, novel Bdellovibrio bacteriovorus from the River Tiber, supports in silico predictions of both ancient and recent lateral gene transfer from diverse bacteria.</title>
        <authorList>
            <person name="Hobley L."/>
            <person name="Lerner T.R."/>
            <person name="Williams L.E."/>
            <person name="Lambert C."/>
            <person name="Till R."/>
            <person name="Milner D.S."/>
            <person name="Basford S.M."/>
            <person name="Capeness M.J."/>
            <person name="Fenton A.K."/>
            <person name="Atterbury R.J."/>
            <person name="Harris M.A."/>
            <person name="Sockett R.E."/>
        </authorList>
    </citation>
    <scope>NUCLEOTIDE SEQUENCE [LARGE SCALE GENOMIC DNA]</scope>
    <source>
        <strain evidence="3 4">Tiberius</strain>
    </source>
</reference>
<name>K7YTZ3_BDEBC</name>
<dbReference type="GO" id="GO:0008234">
    <property type="term" value="F:cysteine-type peptidase activity"/>
    <property type="evidence" value="ECO:0007669"/>
    <property type="project" value="InterPro"/>
</dbReference>
<evidence type="ECO:0000313" key="3">
    <source>
        <dbReference type="EMBL" id="AFY01108.1"/>
    </source>
</evidence>
<dbReference type="Pfam" id="PF00112">
    <property type="entry name" value="Peptidase_C1"/>
    <property type="match status" value="1"/>
</dbReference>
<dbReference type="KEGG" id="bbat:Bdt_1410"/>
<dbReference type="GO" id="GO:0006508">
    <property type="term" value="P:proteolysis"/>
    <property type="evidence" value="ECO:0007669"/>
    <property type="project" value="UniProtKB-KW"/>
</dbReference>
<dbReference type="InterPro" id="IPR038765">
    <property type="entry name" value="Papain-like_cys_pep_sf"/>
</dbReference>
<dbReference type="InterPro" id="IPR025660">
    <property type="entry name" value="Pept_his_AS"/>
</dbReference>
<sequence length="289" mass="33211">MAIGVESLYTGVIVKLLVTRLLLTLGLLCSFFLEMALAKQVDLRPLQTEVKDQKRRDTCAYFAVSALIESTIKGFTGQDYDISEEYEIYRHKVQSPWRPEVEFGNTYQLLLNFSNGNNLYLEKDLPYQESSLDFTKPFTPEQTSFFDLRQQQVTRVDYRSIRTKIITQMWVRKPWSELFIQELDAKRPVVVTLKVSLSHINDQKGTFTFSPQINADCDSGKINCGGHAVLIVGYDDEQKVFMFKNSWGPKWGNQGYGFVTFDHVDGYSDQPLTAYFDKLTGPMVRVTEP</sequence>
<evidence type="ECO:0000313" key="4">
    <source>
        <dbReference type="Proteomes" id="UP000010074"/>
    </source>
</evidence>
<dbReference type="PANTHER" id="PTHR12411">
    <property type="entry name" value="CYSTEINE PROTEASE FAMILY C1-RELATED"/>
    <property type="match status" value="1"/>
</dbReference>
<dbReference type="EMBL" id="CP002930">
    <property type="protein sequence ID" value="AFY01108.1"/>
    <property type="molecule type" value="Genomic_DNA"/>
</dbReference>
<dbReference type="HOGENOM" id="CLU_992731_0_0_7"/>
<dbReference type="RefSeq" id="WP_015090569.1">
    <property type="nucleotide sequence ID" value="NC_019567.1"/>
</dbReference>
<dbReference type="AlphaFoldDB" id="K7YTZ3"/>
<dbReference type="InterPro" id="IPR013128">
    <property type="entry name" value="Peptidase_C1A"/>
</dbReference>
<dbReference type="PROSITE" id="PS00639">
    <property type="entry name" value="THIOL_PROTEASE_HIS"/>
    <property type="match status" value="1"/>
</dbReference>
<protein>
    <submittedName>
        <fullName evidence="3">Putative cysteine protease</fullName>
    </submittedName>
</protein>
<dbReference type="CDD" id="cd02619">
    <property type="entry name" value="Peptidase_C1"/>
    <property type="match status" value="1"/>
</dbReference>
<evidence type="ECO:0000259" key="2">
    <source>
        <dbReference type="SMART" id="SM00645"/>
    </source>
</evidence>
<organism evidence="3 4">
    <name type="scientific">Bdellovibrio bacteriovorus str. Tiberius</name>
    <dbReference type="NCBI Taxonomy" id="1069642"/>
    <lineage>
        <taxon>Bacteria</taxon>
        <taxon>Pseudomonadati</taxon>
        <taxon>Bdellovibrionota</taxon>
        <taxon>Bdellovibrionia</taxon>
        <taxon>Bdellovibrionales</taxon>
        <taxon>Pseudobdellovibrionaceae</taxon>
        <taxon>Bdellovibrio</taxon>
    </lineage>
</organism>
<dbReference type="SUPFAM" id="SSF54001">
    <property type="entry name" value="Cysteine proteinases"/>
    <property type="match status" value="1"/>
</dbReference>